<comment type="similarity">
    <text evidence="1">Belongs to the short-chain dehydrogenases/reductases (SDR) family.</text>
</comment>
<dbReference type="PANTHER" id="PTHR44196">
    <property type="entry name" value="DEHYDROGENASE/REDUCTASE SDR FAMILY MEMBER 7B"/>
    <property type="match status" value="1"/>
</dbReference>
<dbReference type="AlphaFoldDB" id="A0A1M7QBH2"/>
<gene>
    <name evidence="3" type="ORF">SAMN05216593_12236</name>
</gene>
<name>A0A1M7QBH2_9PSED</name>
<organism evidence="3 4">
    <name type="scientific">Pseudomonas asturiensis</name>
    <dbReference type="NCBI Taxonomy" id="1190415"/>
    <lineage>
        <taxon>Bacteria</taxon>
        <taxon>Pseudomonadati</taxon>
        <taxon>Pseudomonadota</taxon>
        <taxon>Gammaproteobacteria</taxon>
        <taxon>Pseudomonadales</taxon>
        <taxon>Pseudomonadaceae</taxon>
        <taxon>Pseudomonas</taxon>
    </lineage>
</organism>
<dbReference type="GO" id="GO:0016491">
    <property type="term" value="F:oxidoreductase activity"/>
    <property type="evidence" value="ECO:0007669"/>
    <property type="project" value="UniProtKB-KW"/>
</dbReference>
<evidence type="ECO:0000313" key="3">
    <source>
        <dbReference type="EMBL" id="SHN28061.1"/>
    </source>
</evidence>
<dbReference type="SUPFAM" id="SSF51735">
    <property type="entry name" value="NAD(P)-binding Rossmann-fold domains"/>
    <property type="match status" value="1"/>
</dbReference>
<protein>
    <submittedName>
        <fullName evidence="3">Short-chain dehydrogenase</fullName>
    </submittedName>
</protein>
<reference evidence="3 4" key="1">
    <citation type="submission" date="2016-11" db="EMBL/GenBank/DDBJ databases">
        <authorList>
            <person name="Jaros S."/>
            <person name="Januszkiewicz K."/>
            <person name="Wedrychowicz H."/>
        </authorList>
    </citation>
    <scope>NUCLEOTIDE SEQUENCE [LARGE SCALE GENOMIC DNA]</scope>
    <source>
        <strain evidence="3 4">LMG 26898</strain>
    </source>
</reference>
<dbReference type="Pfam" id="PF00106">
    <property type="entry name" value="adh_short"/>
    <property type="match status" value="1"/>
</dbReference>
<evidence type="ECO:0000256" key="1">
    <source>
        <dbReference type="ARBA" id="ARBA00006484"/>
    </source>
</evidence>
<dbReference type="PANTHER" id="PTHR44196:SF1">
    <property type="entry name" value="DEHYDROGENASE_REDUCTASE SDR FAMILY MEMBER 7B"/>
    <property type="match status" value="1"/>
</dbReference>
<evidence type="ECO:0000313" key="4">
    <source>
        <dbReference type="Proteomes" id="UP000183983"/>
    </source>
</evidence>
<dbReference type="OrthoDB" id="335726at2"/>
<dbReference type="InterPro" id="IPR020904">
    <property type="entry name" value="Sc_DH/Rdtase_CS"/>
</dbReference>
<accession>A0A1M7QBH2</accession>
<dbReference type="PROSITE" id="PS00061">
    <property type="entry name" value="ADH_SHORT"/>
    <property type="match status" value="1"/>
</dbReference>
<dbReference type="STRING" id="1190415.SAMN05216593_12236"/>
<dbReference type="InterPro" id="IPR036291">
    <property type="entry name" value="NAD(P)-bd_dom_sf"/>
</dbReference>
<sequence length="265" mass="28554">MNTPVARRIWLTGASSGIGFALAVELLKAGHRVALTARTLEPLQGLARQYPTQVLLATGDLTDGLQVTSIAAVIEQEWGALDTAILNAGTCEYVDTQHFDAAMVERVVRTNLLASSFCIQEALPLLRKGRNPHLVGVASAVTFLALPRAEAYGASKAGLRYLFEALRLDLASEDIDVTVVSPGFVDTPLTAKNDFPMPMRWPVAKAASYIAKSLAKDKRPLDIAFPAVFILSMRLLAMLPARARLAIGKRMARSSAQEAANKDMP</sequence>
<dbReference type="InterPro" id="IPR002347">
    <property type="entry name" value="SDR_fam"/>
</dbReference>
<keyword evidence="2" id="KW-0560">Oxidoreductase</keyword>
<evidence type="ECO:0000256" key="2">
    <source>
        <dbReference type="ARBA" id="ARBA00023002"/>
    </source>
</evidence>
<dbReference type="RefSeq" id="WP_073172363.1">
    <property type="nucleotide sequence ID" value="NZ_FRDA01000022.1"/>
</dbReference>
<dbReference type="PRINTS" id="PR00081">
    <property type="entry name" value="GDHRDH"/>
</dbReference>
<dbReference type="Gene3D" id="3.40.50.720">
    <property type="entry name" value="NAD(P)-binding Rossmann-like Domain"/>
    <property type="match status" value="1"/>
</dbReference>
<proteinExistence type="inferred from homology"/>
<dbReference type="Proteomes" id="UP000183983">
    <property type="component" value="Unassembled WGS sequence"/>
</dbReference>
<dbReference type="GO" id="GO:0016020">
    <property type="term" value="C:membrane"/>
    <property type="evidence" value="ECO:0007669"/>
    <property type="project" value="TreeGrafter"/>
</dbReference>
<dbReference type="EMBL" id="FRDA01000022">
    <property type="protein sequence ID" value="SHN28061.1"/>
    <property type="molecule type" value="Genomic_DNA"/>
</dbReference>